<sequence>MKKVSIIIIALLIISSQTCFSSAASKKVTGYFAPYGSVPELGIVVSWGIDLSLTVYYTSISSTSSRLDDAYVVVSMTPKATAAAGNGSATGTLKEKADGSSYSSRSLSSLPWQDIIHDPSTYIYESRKWHSLRVFNSSATIQVPVTYINTNAIYLFNNSGTVTATINR</sequence>
<proteinExistence type="predicted"/>
<feature type="chain" id="PRO_5035160341" description="DUF5626 domain-containing protein" evidence="2">
    <location>
        <begin position="24"/>
        <end position="168"/>
    </location>
</feature>
<keyword evidence="4" id="KW-1185">Reference proteome</keyword>
<feature type="region of interest" description="Disordered" evidence="1">
    <location>
        <begin position="85"/>
        <end position="106"/>
    </location>
</feature>
<protein>
    <recommendedName>
        <fullName evidence="5">DUF5626 domain-containing protein</fullName>
    </recommendedName>
</protein>
<evidence type="ECO:0000313" key="4">
    <source>
        <dbReference type="Proteomes" id="UP000675664"/>
    </source>
</evidence>
<reference evidence="3" key="2">
    <citation type="submission" date="2021-04" db="EMBL/GenBank/DDBJ databases">
        <authorList>
            <person name="Liu J."/>
        </authorList>
    </citation>
    <scope>NUCLEOTIDE SEQUENCE</scope>
    <source>
        <strain evidence="3">BAD-6</strain>
    </source>
</reference>
<feature type="signal peptide" evidence="2">
    <location>
        <begin position="1"/>
        <end position="23"/>
    </location>
</feature>
<gene>
    <name evidence="3" type="ORF">KCX82_10990</name>
</gene>
<evidence type="ECO:0000313" key="3">
    <source>
        <dbReference type="EMBL" id="MBR0598403.1"/>
    </source>
</evidence>
<evidence type="ECO:0000256" key="2">
    <source>
        <dbReference type="SAM" id="SignalP"/>
    </source>
</evidence>
<evidence type="ECO:0008006" key="5">
    <source>
        <dbReference type="Google" id="ProtNLM"/>
    </source>
</evidence>
<dbReference type="AlphaFoldDB" id="A0A8J8B173"/>
<dbReference type="Proteomes" id="UP000675664">
    <property type="component" value="Unassembled WGS sequence"/>
</dbReference>
<name>A0A8J8B173_9FIRM</name>
<evidence type="ECO:0000256" key="1">
    <source>
        <dbReference type="SAM" id="MobiDB-lite"/>
    </source>
</evidence>
<dbReference type="RefSeq" id="WP_227018528.1">
    <property type="nucleotide sequence ID" value="NZ_JAGSND010000006.1"/>
</dbReference>
<reference evidence="3" key="1">
    <citation type="submission" date="2021-04" db="EMBL/GenBank/DDBJ databases">
        <title>Sinoanaerobacter chloroacetimidivorans sp. nov., an obligate anaerobic bacterium isolated from anaerobic sludge.</title>
        <authorList>
            <person name="Bao Y."/>
        </authorList>
    </citation>
    <scope>NUCLEOTIDE SEQUENCE</scope>
    <source>
        <strain evidence="3">BAD-6</strain>
    </source>
</reference>
<accession>A0A8J8B173</accession>
<organism evidence="3 4">
    <name type="scientific">Sinanaerobacter chloroacetimidivorans</name>
    <dbReference type="NCBI Taxonomy" id="2818044"/>
    <lineage>
        <taxon>Bacteria</taxon>
        <taxon>Bacillati</taxon>
        <taxon>Bacillota</taxon>
        <taxon>Clostridia</taxon>
        <taxon>Peptostreptococcales</taxon>
        <taxon>Anaerovoracaceae</taxon>
        <taxon>Sinanaerobacter</taxon>
    </lineage>
</organism>
<keyword evidence="2" id="KW-0732">Signal</keyword>
<comment type="caution">
    <text evidence="3">The sequence shown here is derived from an EMBL/GenBank/DDBJ whole genome shotgun (WGS) entry which is preliminary data.</text>
</comment>
<dbReference type="EMBL" id="JAGSND010000006">
    <property type="protein sequence ID" value="MBR0598403.1"/>
    <property type="molecule type" value="Genomic_DNA"/>
</dbReference>